<dbReference type="EMBL" id="CP001291">
    <property type="protein sequence ID" value="ACK73561.1"/>
    <property type="molecule type" value="Genomic_DNA"/>
</dbReference>
<evidence type="ECO:0000256" key="4">
    <source>
        <dbReference type="ARBA" id="ARBA00022741"/>
    </source>
</evidence>
<feature type="domain" description="ABC transmembrane type-1" evidence="10">
    <location>
        <begin position="30"/>
        <end position="315"/>
    </location>
</feature>
<keyword evidence="7 8" id="KW-0472">Membrane</keyword>
<evidence type="ECO:0000313" key="12">
    <source>
        <dbReference type="Proteomes" id="UP000002384"/>
    </source>
</evidence>
<dbReference type="Proteomes" id="UP000002384">
    <property type="component" value="Chromosome"/>
</dbReference>
<evidence type="ECO:0000259" key="9">
    <source>
        <dbReference type="PROSITE" id="PS50893"/>
    </source>
</evidence>
<dbReference type="InterPro" id="IPR011527">
    <property type="entry name" value="ABC1_TM_dom"/>
</dbReference>
<evidence type="ECO:0000256" key="7">
    <source>
        <dbReference type="ARBA" id="ARBA00023136"/>
    </source>
</evidence>
<dbReference type="Pfam" id="PF06472">
    <property type="entry name" value="ABC_membrane_2"/>
    <property type="match status" value="1"/>
</dbReference>
<feature type="transmembrane region" description="Helical" evidence="8">
    <location>
        <begin position="65"/>
        <end position="87"/>
    </location>
</feature>
<feature type="domain" description="ABC transporter" evidence="9">
    <location>
        <begin position="352"/>
        <end position="562"/>
    </location>
</feature>
<dbReference type="SUPFAM" id="SSF52540">
    <property type="entry name" value="P-loop containing nucleoside triphosphate hydrolases"/>
    <property type="match status" value="1"/>
</dbReference>
<dbReference type="InterPro" id="IPR050835">
    <property type="entry name" value="ABC_transporter_sub-D"/>
</dbReference>
<organism evidence="11 12">
    <name type="scientific">Gloeothece citriformis (strain PCC 7424)</name>
    <name type="common">Cyanothece sp. (strain PCC 7424)</name>
    <dbReference type="NCBI Taxonomy" id="65393"/>
    <lineage>
        <taxon>Bacteria</taxon>
        <taxon>Bacillati</taxon>
        <taxon>Cyanobacteriota</taxon>
        <taxon>Cyanophyceae</taxon>
        <taxon>Oscillatoriophycideae</taxon>
        <taxon>Chroococcales</taxon>
        <taxon>Aphanothecaceae</taxon>
        <taxon>Gloeothece</taxon>
        <taxon>Gloeothece citriformis</taxon>
    </lineage>
</organism>
<feature type="transmembrane region" description="Helical" evidence="8">
    <location>
        <begin position="254"/>
        <end position="279"/>
    </location>
</feature>
<dbReference type="SUPFAM" id="SSF90123">
    <property type="entry name" value="ABC transporter transmembrane region"/>
    <property type="match status" value="1"/>
</dbReference>
<dbReference type="AlphaFoldDB" id="B7KI74"/>
<dbReference type="InterPro" id="IPR017871">
    <property type="entry name" value="ABC_transporter-like_CS"/>
</dbReference>
<dbReference type="STRING" id="65393.PCC7424_5213"/>
<keyword evidence="5" id="KW-0067">ATP-binding</keyword>
<dbReference type="OrthoDB" id="9810134at2"/>
<dbReference type="PANTHER" id="PTHR11384:SF59">
    <property type="entry name" value="LYSOSOMAL COBALAMIN TRANSPORTER ABCD4"/>
    <property type="match status" value="1"/>
</dbReference>
<sequence length="563" mass="64761">MKAIKDFTNIAKIYWLSEERIKAFGLLISIFILIIIETHISVQIIKLTGELVTNLSQQNSQKFWQVIYTLLVIRIAQIPLSPLLRYIQDKLALNWRTYLTGHYLNKYLYKRCFYEISHAHVVMDNPDQRIAEEVEKFCQSCLHFFITLVIRPVFLVSNLIVVIWDISHILTVLMVIFAVTGLVSTTTIFAQRLVRLNFDQIQKEADFRFGLLRIRENAESIAFYQGENTEKKILNRLFEQVIKSRNKLILWQSIYLDGFNNMFEFLPMIVPALVIGPLILSGELEVGKLTESAAAFTRILGVVTMALNQFSNLTALFAGMERLKSFDTYLDLEKSTKSNQTQKITIREENYFQLDNLSLQTPNQKFLFKNLSYDLPLGESLLIMGPSGSGKSSLLRALAGLWEKGTGKIIRPNLKDILFLPQRPYMVIGSLKDQLIYPHTELEVSEETLKEALVKVNLGNLWNKFGGFDVEKDWCKVLSLGEQQRLAFARILVQKPAYVILDEATSALDEKNEQTLYQHLRDAGVTFISVGHRKSLMKYHSCFLQMPKTQDFTVCTQEIIPIF</sequence>
<evidence type="ECO:0000256" key="5">
    <source>
        <dbReference type="ARBA" id="ARBA00022840"/>
    </source>
</evidence>
<dbReference type="PROSITE" id="PS50929">
    <property type="entry name" value="ABC_TM1F"/>
    <property type="match status" value="1"/>
</dbReference>
<evidence type="ECO:0000256" key="1">
    <source>
        <dbReference type="ARBA" id="ARBA00004651"/>
    </source>
</evidence>
<dbReference type="SMART" id="SM00382">
    <property type="entry name" value="AAA"/>
    <property type="match status" value="1"/>
</dbReference>
<evidence type="ECO:0000256" key="2">
    <source>
        <dbReference type="ARBA" id="ARBA00022448"/>
    </source>
</evidence>
<evidence type="ECO:0000259" key="10">
    <source>
        <dbReference type="PROSITE" id="PS50929"/>
    </source>
</evidence>
<dbReference type="InterPro" id="IPR036640">
    <property type="entry name" value="ABC1_TM_sf"/>
</dbReference>
<dbReference type="PANTHER" id="PTHR11384">
    <property type="entry name" value="ATP-BINDING CASSETTE, SUB-FAMILY D MEMBER"/>
    <property type="match status" value="1"/>
</dbReference>
<name>B7KI74_GLOC7</name>
<evidence type="ECO:0000256" key="8">
    <source>
        <dbReference type="SAM" id="Phobius"/>
    </source>
</evidence>
<dbReference type="GO" id="GO:0005524">
    <property type="term" value="F:ATP binding"/>
    <property type="evidence" value="ECO:0007669"/>
    <property type="project" value="UniProtKB-KW"/>
</dbReference>
<keyword evidence="12" id="KW-1185">Reference proteome</keyword>
<dbReference type="GO" id="GO:0005886">
    <property type="term" value="C:plasma membrane"/>
    <property type="evidence" value="ECO:0007669"/>
    <property type="project" value="UniProtKB-SubCell"/>
</dbReference>
<gene>
    <name evidence="11" type="ordered locus">PCC7424_5213</name>
</gene>
<accession>B7KI74</accession>
<feature type="transmembrane region" description="Helical" evidence="8">
    <location>
        <begin position="21"/>
        <end position="45"/>
    </location>
</feature>
<dbReference type="PROSITE" id="PS50893">
    <property type="entry name" value="ABC_TRANSPORTER_2"/>
    <property type="match status" value="1"/>
</dbReference>
<dbReference type="RefSeq" id="WP_015957139.1">
    <property type="nucleotide sequence ID" value="NC_011729.1"/>
</dbReference>
<feature type="transmembrane region" description="Helical" evidence="8">
    <location>
        <begin position="169"/>
        <end position="190"/>
    </location>
</feature>
<dbReference type="eggNOG" id="COG4178">
    <property type="taxonomic scope" value="Bacteria"/>
</dbReference>
<feature type="transmembrane region" description="Helical" evidence="8">
    <location>
        <begin position="142"/>
        <end position="163"/>
    </location>
</feature>
<dbReference type="PROSITE" id="PS00211">
    <property type="entry name" value="ABC_TRANSPORTER_1"/>
    <property type="match status" value="1"/>
</dbReference>
<evidence type="ECO:0000256" key="3">
    <source>
        <dbReference type="ARBA" id="ARBA00022692"/>
    </source>
</evidence>
<dbReference type="InterPro" id="IPR027417">
    <property type="entry name" value="P-loop_NTPase"/>
</dbReference>
<dbReference type="CDD" id="cd03223">
    <property type="entry name" value="ABCD_peroxisomal_ALDP"/>
    <property type="match status" value="1"/>
</dbReference>
<reference evidence="12" key="1">
    <citation type="journal article" date="2011" name="MBio">
        <title>Novel metabolic attributes of the genus Cyanothece, comprising a group of unicellular nitrogen-fixing Cyanobacteria.</title>
        <authorList>
            <person name="Bandyopadhyay A."/>
            <person name="Elvitigala T."/>
            <person name="Welsh E."/>
            <person name="Stockel J."/>
            <person name="Liberton M."/>
            <person name="Min H."/>
            <person name="Sherman L.A."/>
            <person name="Pakrasi H.B."/>
        </authorList>
    </citation>
    <scope>NUCLEOTIDE SEQUENCE [LARGE SCALE GENOMIC DNA]</scope>
    <source>
        <strain evidence="12">PCC 7424</strain>
    </source>
</reference>
<keyword evidence="2" id="KW-0813">Transport</keyword>
<dbReference type="KEGG" id="cyc:PCC7424_5213"/>
<dbReference type="GO" id="GO:0016887">
    <property type="term" value="F:ATP hydrolysis activity"/>
    <property type="evidence" value="ECO:0007669"/>
    <property type="project" value="InterPro"/>
</dbReference>
<keyword evidence="3 8" id="KW-0812">Transmembrane</keyword>
<dbReference type="Gene3D" id="1.20.1560.10">
    <property type="entry name" value="ABC transporter type 1, transmembrane domain"/>
    <property type="match status" value="1"/>
</dbReference>
<dbReference type="Gene3D" id="3.40.50.300">
    <property type="entry name" value="P-loop containing nucleotide triphosphate hydrolases"/>
    <property type="match status" value="1"/>
</dbReference>
<dbReference type="InterPro" id="IPR003439">
    <property type="entry name" value="ABC_transporter-like_ATP-bd"/>
</dbReference>
<protein>
    <submittedName>
        <fullName evidence="11">ABC transporter domain protein</fullName>
    </submittedName>
</protein>
<comment type="subcellular location">
    <subcellularLocation>
        <location evidence="1">Cell membrane</location>
        <topology evidence="1">Multi-pass membrane protein</topology>
    </subcellularLocation>
</comment>
<evidence type="ECO:0000313" key="11">
    <source>
        <dbReference type="EMBL" id="ACK73561.1"/>
    </source>
</evidence>
<dbReference type="GO" id="GO:0140359">
    <property type="term" value="F:ABC-type transporter activity"/>
    <property type="evidence" value="ECO:0007669"/>
    <property type="project" value="InterPro"/>
</dbReference>
<evidence type="ECO:0000256" key="6">
    <source>
        <dbReference type="ARBA" id="ARBA00022989"/>
    </source>
</evidence>
<dbReference type="HOGENOM" id="CLU_007587_6_0_3"/>
<proteinExistence type="predicted"/>
<dbReference type="InterPro" id="IPR003593">
    <property type="entry name" value="AAA+_ATPase"/>
</dbReference>
<keyword evidence="4" id="KW-0547">Nucleotide-binding</keyword>
<dbReference type="Pfam" id="PF00005">
    <property type="entry name" value="ABC_tran"/>
    <property type="match status" value="1"/>
</dbReference>
<keyword evidence="6 8" id="KW-1133">Transmembrane helix</keyword>